<dbReference type="Proteomes" id="UP000187074">
    <property type="component" value="Unassembled WGS sequence"/>
</dbReference>
<accession>A0A1R1B079</accession>
<sequence>MNDYKERMNRIVRNVAEQAWRQPLLSSGLWFHRDVRDNFYYASYLFAASVDFENDPQFNRQEGKRLAEEVLGRVLRLQNRDAKNPMHGHWPLNLGAKPEEASPHALPVELMGSLMVFFHRKFESEMSEGLAAEFEATLEHIYQGGFFRKPLTVCNHHEAKYTAAKLIFGQRFRDKELLEDGKQSLRDTLSLLRREGMAEYGCLPWFWHWTQAFTCALELAEEPELKQELYELLDELWSLRTSYYLKGAWVGAHSRGWPHDAPRDANVLHDYVQFGDFSLPEEMPRTEYAGFLFHKAPEAKRRLALNRSEPSEVRKVLMKSVDGEMRQLHSYAYVTEHYAAGGLWERVREFDNEQLRWMFSLPIRDGGKANQLYFFHPGEGYDPSGGDPRHQSEWMEVLYHKNVVLALYPLPEPAGAGGAEIVGVLPEGEWLYESEALYGKVDEVYFAVHFSPGTTYDIREQSGYHQVICHGAGMALTVEAVSVREAENKGIGQLAAFARQMSEHRPEFKTDGEFEVAYTGWTTEDRLILKYMTSGNLARTINGAECTFEWYSV</sequence>
<evidence type="ECO:0000313" key="2">
    <source>
        <dbReference type="Proteomes" id="UP000187074"/>
    </source>
</evidence>
<dbReference type="EMBL" id="MRTF01000005">
    <property type="protein sequence ID" value="OME91925.1"/>
    <property type="molecule type" value="Genomic_DNA"/>
</dbReference>
<proteinExistence type="predicted"/>
<protein>
    <submittedName>
        <fullName evidence="1">Uncharacterized protein</fullName>
    </submittedName>
</protein>
<evidence type="ECO:0000313" key="1">
    <source>
        <dbReference type="EMBL" id="OME91925.1"/>
    </source>
</evidence>
<name>A0A1R1B079_PAELA</name>
<dbReference type="OrthoDB" id="2756463at2"/>
<organism evidence="1 2">
    <name type="scientific">Paenibacillus lautus</name>
    <name type="common">Bacillus lautus</name>
    <dbReference type="NCBI Taxonomy" id="1401"/>
    <lineage>
        <taxon>Bacteria</taxon>
        <taxon>Bacillati</taxon>
        <taxon>Bacillota</taxon>
        <taxon>Bacilli</taxon>
        <taxon>Bacillales</taxon>
        <taxon>Paenibacillaceae</taxon>
        <taxon>Paenibacillus</taxon>
    </lineage>
</organism>
<dbReference type="STRING" id="1401.BK123_14860"/>
<reference evidence="1 2" key="1">
    <citation type="submission" date="2016-11" db="EMBL/GenBank/DDBJ databases">
        <title>Paenibacillus species isolates.</title>
        <authorList>
            <person name="Beno S.M."/>
        </authorList>
    </citation>
    <scope>NUCLEOTIDE SEQUENCE [LARGE SCALE GENOMIC DNA]</scope>
    <source>
        <strain evidence="1 2">FSL F4-0100</strain>
    </source>
</reference>
<dbReference type="AlphaFoldDB" id="A0A1R1B079"/>
<comment type="caution">
    <text evidence="1">The sequence shown here is derived from an EMBL/GenBank/DDBJ whole genome shotgun (WGS) entry which is preliminary data.</text>
</comment>
<gene>
    <name evidence="1" type="ORF">BK123_14860</name>
</gene>
<dbReference type="RefSeq" id="WP_076323189.1">
    <property type="nucleotide sequence ID" value="NZ_MRTF01000005.1"/>
</dbReference>